<feature type="signal peptide" evidence="1">
    <location>
        <begin position="1"/>
        <end position="24"/>
    </location>
</feature>
<dbReference type="Pfam" id="PF14352">
    <property type="entry name" value="DUF4402"/>
    <property type="match status" value="1"/>
</dbReference>
<evidence type="ECO:0000256" key="1">
    <source>
        <dbReference type="SAM" id="SignalP"/>
    </source>
</evidence>
<comment type="caution">
    <text evidence="2">The sequence shown here is derived from an EMBL/GenBank/DDBJ whole genome shotgun (WGS) entry which is preliminary data.</text>
</comment>
<keyword evidence="1" id="KW-0732">Signal</keyword>
<protein>
    <recommendedName>
        <fullName evidence="4">DUF4402 domain-containing protein</fullName>
    </recommendedName>
</protein>
<organism evidence="2 3">
    <name type="scientific">Sphingomonas swuensis</name>
    <dbReference type="NCBI Taxonomy" id="977800"/>
    <lineage>
        <taxon>Bacteria</taxon>
        <taxon>Pseudomonadati</taxon>
        <taxon>Pseudomonadota</taxon>
        <taxon>Alphaproteobacteria</taxon>
        <taxon>Sphingomonadales</taxon>
        <taxon>Sphingomonadaceae</taxon>
        <taxon>Sphingomonas</taxon>
    </lineage>
</organism>
<dbReference type="InterPro" id="IPR025514">
    <property type="entry name" value="DUF4402"/>
</dbReference>
<keyword evidence="3" id="KW-1185">Reference proteome</keyword>
<accession>A0ABP7SCV8</accession>
<proteinExistence type="predicted"/>
<sequence>MSMAKRSALVGLAALGLASGQALAAPVSVSGTKPTANVKVLKPLQLSVVRNLNFGTIVMSSVTTNQTVRVAPAGRTCGTGPALTCSGTFSTAQYRVNGTNNQQVIISSSSPTYALTGSNGGSLTLTPTFPTSVTIDNSGNPGVLFEVGGSFVITPTTPDGLYSGTIDIQVAYQ</sequence>
<reference evidence="3" key="1">
    <citation type="journal article" date="2019" name="Int. J. Syst. Evol. Microbiol.">
        <title>The Global Catalogue of Microorganisms (GCM) 10K type strain sequencing project: providing services to taxonomists for standard genome sequencing and annotation.</title>
        <authorList>
            <consortium name="The Broad Institute Genomics Platform"/>
            <consortium name="The Broad Institute Genome Sequencing Center for Infectious Disease"/>
            <person name="Wu L."/>
            <person name="Ma J."/>
        </authorList>
    </citation>
    <scope>NUCLEOTIDE SEQUENCE [LARGE SCALE GENOMIC DNA]</scope>
    <source>
        <strain evidence="3">JCM 17563</strain>
    </source>
</reference>
<name>A0ABP7SCV8_9SPHN</name>
<evidence type="ECO:0008006" key="4">
    <source>
        <dbReference type="Google" id="ProtNLM"/>
    </source>
</evidence>
<feature type="chain" id="PRO_5047005136" description="DUF4402 domain-containing protein" evidence="1">
    <location>
        <begin position="25"/>
        <end position="173"/>
    </location>
</feature>
<dbReference type="Proteomes" id="UP001500235">
    <property type="component" value="Unassembled WGS sequence"/>
</dbReference>
<gene>
    <name evidence="2" type="ORF">GCM10022280_03580</name>
</gene>
<evidence type="ECO:0000313" key="3">
    <source>
        <dbReference type="Proteomes" id="UP001500235"/>
    </source>
</evidence>
<evidence type="ECO:0000313" key="2">
    <source>
        <dbReference type="EMBL" id="GAA4009819.1"/>
    </source>
</evidence>
<dbReference type="EMBL" id="BAABBQ010000001">
    <property type="protein sequence ID" value="GAA4009819.1"/>
    <property type="molecule type" value="Genomic_DNA"/>
</dbReference>